<comment type="function">
    <text evidence="16">Peptidoglycan polymerase that is essential for cell division.</text>
</comment>
<dbReference type="AlphaFoldDB" id="A0A7W1T6F6"/>
<evidence type="ECO:0000256" key="4">
    <source>
        <dbReference type="ARBA" id="ARBA00022692"/>
    </source>
</evidence>
<feature type="transmembrane region" description="Helical" evidence="17">
    <location>
        <begin position="141"/>
        <end position="158"/>
    </location>
</feature>
<evidence type="ECO:0000256" key="3">
    <source>
        <dbReference type="ARBA" id="ARBA00022679"/>
    </source>
</evidence>
<proteinExistence type="inferred from homology"/>
<dbReference type="PANTHER" id="PTHR30474:SF2">
    <property type="entry name" value="PEPTIDOGLYCAN GLYCOSYLTRANSFERASE FTSW-RELATED"/>
    <property type="match status" value="1"/>
</dbReference>
<dbReference type="PANTHER" id="PTHR30474">
    <property type="entry name" value="CELL CYCLE PROTEIN"/>
    <property type="match status" value="1"/>
</dbReference>
<evidence type="ECO:0000256" key="15">
    <source>
        <dbReference type="ARBA" id="ARBA00049902"/>
    </source>
</evidence>
<evidence type="ECO:0000256" key="17">
    <source>
        <dbReference type="SAM" id="Phobius"/>
    </source>
</evidence>
<dbReference type="GO" id="GO:0015648">
    <property type="term" value="F:lipid-linked peptidoglycan transporter activity"/>
    <property type="evidence" value="ECO:0007669"/>
    <property type="project" value="TreeGrafter"/>
</dbReference>
<dbReference type="Pfam" id="PF01098">
    <property type="entry name" value="FTSW_RODA_SPOVE"/>
    <property type="match status" value="1"/>
</dbReference>
<feature type="transmembrane region" description="Helical" evidence="17">
    <location>
        <begin position="74"/>
        <end position="95"/>
    </location>
</feature>
<feature type="transmembrane region" description="Helical" evidence="17">
    <location>
        <begin position="9"/>
        <end position="31"/>
    </location>
</feature>
<keyword evidence="4 17" id="KW-0812">Transmembrane</keyword>
<evidence type="ECO:0000256" key="9">
    <source>
        <dbReference type="ARBA" id="ARBA00032370"/>
    </source>
</evidence>
<evidence type="ECO:0000256" key="5">
    <source>
        <dbReference type="ARBA" id="ARBA00022960"/>
    </source>
</evidence>
<evidence type="ECO:0000256" key="1">
    <source>
        <dbReference type="ARBA" id="ARBA00004141"/>
    </source>
</evidence>
<dbReference type="GO" id="GO:0032153">
    <property type="term" value="C:cell division site"/>
    <property type="evidence" value="ECO:0007669"/>
    <property type="project" value="TreeGrafter"/>
</dbReference>
<evidence type="ECO:0000256" key="13">
    <source>
        <dbReference type="ARBA" id="ARBA00041418"/>
    </source>
</evidence>
<dbReference type="GO" id="GO:0008360">
    <property type="term" value="P:regulation of cell shape"/>
    <property type="evidence" value="ECO:0007669"/>
    <property type="project" value="UniProtKB-KW"/>
</dbReference>
<evidence type="ECO:0000256" key="2">
    <source>
        <dbReference type="ARBA" id="ARBA00022676"/>
    </source>
</evidence>
<evidence type="ECO:0000256" key="11">
    <source>
        <dbReference type="ARBA" id="ARBA00038053"/>
    </source>
</evidence>
<evidence type="ECO:0000313" key="18">
    <source>
        <dbReference type="EMBL" id="MBA3926264.1"/>
    </source>
</evidence>
<sequence>MFTKQNRIILLAYIATGIWSCLMVYSASYAAAGNRYAVSSQHFAIRQAIFYAIGLVCLFFFAKLKTVPFCSKKTMKLAGGIAVLLLILVLLTGTATNNAQRWIQLGGATLQPTELVKILLIIATGNFIVHYFKNMAQSNRVTYLLISFILFCAGLIILQPDLGTSFIVLSIFAAQLLTSGLSARRLSQIAITGILFAALSLGILYLLHPNFFSQARLGRFAFLDPFSKANLDASYQLRNGYYAIADGGIFGKGFGQSVQKLGFLPESHTDFISAVISEELGIIGILVTLTLILFFIWKAFHIALRSHSAFDTSICIGFATWIAVQAILNLGGVSGMIPLTGVPLPFISFGGTSIITLSCGVGFLISAERQITLTERRNIHANQQ</sequence>
<keyword evidence="2" id="KW-0328">Glycosyltransferase</keyword>
<keyword evidence="5" id="KW-0133">Cell shape</keyword>
<evidence type="ECO:0000256" key="8">
    <source>
        <dbReference type="ARBA" id="ARBA00023136"/>
    </source>
</evidence>
<feature type="transmembrane region" description="Helical" evidence="17">
    <location>
        <begin position="164"/>
        <end position="182"/>
    </location>
</feature>
<keyword evidence="8 17" id="KW-0472">Membrane</keyword>
<comment type="caution">
    <text evidence="18">The sequence shown here is derived from an EMBL/GenBank/DDBJ whole genome shotgun (WGS) entry which is preliminary data.</text>
</comment>
<dbReference type="RefSeq" id="WP_181676449.1">
    <property type="nucleotide sequence ID" value="NZ_JABJVM010000006.1"/>
</dbReference>
<evidence type="ECO:0000313" key="19">
    <source>
        <dbReference type="Proteomes" id="UP000548787"/>
    </source>
</evidence>
<evidence type="ECO:0000256" key="10">
    <source>
        <dbReference type="ARBA" id="ARBA00033270"/>
    </source>
</evidence>
<dbReference type="InterPro" id="IPR001182">
    <property type="entry name" value="FtsW/RodA"/>
</dbReference>
<dbReference type="GO" id="GO:0005886">
    <property type="term" value="C:plasma membrane"/>
    <property type="evidence" value="ECO:0007669"/>
    <property type="project" value="TreeGrafter"/>
</dbReference>
<dbReference type="GO" id="GO:0009252">
    <property type="term" value="P:peptidoglycan biosynthetic process"/>
    <property type="evidence" value="ECO:0007669"/>
    <property type="project" value="UniProtKB-KW"/>
</dbReference>
<feature type="transmembrane region" description="Helical" evidence="17">
    <location>
        <begin position="115"/>
        <end position="132"/>
    </location>
</feature>
<dbReference type="GO" id="GO:0051301">
    <property type="term" value="P:cell division"/>
    <property type="evidence" value="ECO:0007669"/>
    <property type="project" value="InterPro"/>
</dbReference>
<keyword evidence="6" id="KW-0573">Peptidoglycan synthesis</keyword>
<accession>A0A7W1T6F6</accession>
<evidence type="ECO:0000256" key="7">
    <source>
        <dbReference type="ARBA" id="ARBA00022989"/>
    </source>
</evidence>
<keyword evidence="3" id="KW-0808">Transferase</keyword>
<feature type="transmembrane region" description="Helical" evidence="17">
    <location>
        <begin position="271"/>
        <end position="297"/>
    </location>
</feature>
<feature type="transmembrane region" description="Helical" evidence="17">
    <location>
        <begin position="43"/>
        <end position="62"/>
    </location>
</feature>
<keyword evidence="19" id="KW-1185">Reference proteome</keyword>
<evidence type="ECO:0000256" key="12">
    <source>
        <dbReference type="ARBA" id="ARBA00041185"/>
    </source>
</evidence>
<name>A0A7W1T6F6_9LIST</name>
<evidence type="ECO:0000256" key="14">
    <source>
        <dbReference type="ARBA" id="ARBA00044770"/>
    </source>
</evidence>
<dbReference type="EMBL" id="JABJVM010000006">
    <property type="protein sequence ID" value="MBA3926264.1"/>
    <property type="molecule type" value="Genomic_DNA"/>
</dbReference>
<dbReference type="EC" id="2.4.99.28" evidence="14"/>
<dbReference type="Proteomes" id="UP000548787">
    <property type="component" value="Unassembled WGS sequence"/>
</dbReference>
<feature type="transmembrane region" description="Helical" evidence="17">
    <location>
        <begin position="189"/>
        <end position="207"/>
    </location>
</feature>
<comment type="catalytic activity">
    <reaction evidence="15">
        <text>[GlcNAc-(1-&gt;4)-Mur2Ac(oyl-L-Ala-gamma-D-Glu-L-Lys-D-Ala-D-Ala)](n)-di-trans,octa-cis-undecaprenyl diphosphate + beta-D-GlcNAc-(1-&gt;4)-Mur2Ac(oyl-L-Ala-gamma-D-Glu-L-Lys-D-Ala-D-Ala)-di-trans,octa-cis-undecaprenyl diphosphate = [GlcNAc-(1-&gt;4)-Mur2Ac(oyl-L-Ala-gamma-D-Glu-L-Lys-D-Ala-D-Ala)](n+1)-di-trans,octa-cis-undecaprenyl diphosphate + di-trans,octa-cis-undecaprenyl diphosphate + H(+)</text>
        <dbReference type="Rhea" id="RHEA:23708"/>
        <dbReference type="Rhea" id="RHEA-COMP:9602"/>
        <dbReference type="Rhea" id="RHEA-COMP:9603"/>
        <dbReference type="ChEBI" id="CHEBI:15378"/>
        <dbReference type="ChEBI" id="CHEBI:58405"/>
        <dbReference type="ChEBI" id="CHEBI:60033"/>
        <dbReference type="ChEBI" id="CHEBI:78435"/>
        <dbReference type="EC" id="2.4.99.28"/>
    </reaction>
</comment>
<evidence type="ECO:0000256" key="16">
    <source>
        <dbReference type="ARBA" id="ARBA00049966"/>
    </source>
</evidence>
<gene>
    <name evidence="18" type="ORF">HPK16_07915</name>
</gene>
<comment type="similarity">
    <text evidence="11">Belongs to the SEDS family. FtsW subfamily.</text>
</comment>
<comment type="subcellular location">
    <subcellularLocation>
        <location evidence="1">Membrane</location>
        <topology evidence="1">Multi-pass membrane protein</topology>
    </subcellularLocation>
</comment>
<feature type="transmembrane region" description="Helical" evidence="17">
    <location>
        <begin position="344"/>
        <end position="367"/>
    </location>
</feature>
<organism evidence="18 19">
    <name type="scientific">Listeria rustica</name>
    <dbReference type="NCBI Taxonomy" id="2713503"/>
    <lineage>
        <taxon>Bacteria</taxon>
        <taxon>Bacillati</taxon>
        <taxon>Bacillota</taxon>
        <taxon>Bacilli</taxon>
        <taxon>Bacillales</taxon>
        <taxon>Listeriaceae</taxon>
        <taxon>Listeria</taxon>
    </lineage>
</organism>
<keyword evidence="7 17" id="KW-1133">Transmembrane helix</keyword>
<feature type="transmembrane region" description="Helical" evidence="17">
    <location>
        <begin position="309"/>
        <end position="332"/>
    </location>
</feature>
<dbReference type="GO" id="GO:0008955">
    <property type="term" value="F:peptidoglycan glycosyltransferase activity"/>
    <property type="evidence" value="ECO:0007669"/>
    <property type="project" value="UniProtKB-EC"/>
</dbReference>
<protein>
    <recommendedName>
        <fullName evidence="12">Probable peptidoglycan glycosyltransferase FtsW</fullName>
        <ecNumber evidence="14">2.4.99.28</ecNumber>
    </recommendedName>
    <alternativeName>
        <fullName evidence="13">Cell division protein FtsW</fullName>
    </alternativeName>
    <alternativeName>
        <fullName evidence="10">Cell wall polymerase</fullName>
    </alternativeName>
    <alternativeName>
        <fullName evidence="9">Peptidoglycan polymerase</fullName>
    </alternativeName>
</protein>
<evidence type="ECO:0000256" key="6">
    <source>
        <dbReference type="ARBA" id="ARBA00022984"/>
    </source>
</evidence>
<reference evidence="18 19" key="1">
    <citation type="submission" date="2020-08" db="EMBL/GenBank/DDBJ databases">
        <title>Listeria ohnekaius sp. nov. and Listeria portnoyii sp. nov. isolated from non-agricultural and natural environments.</title>
        <authorList>
            <person name="Weller D."/>
            <person name="Belias A.M."/>
            <person name="Liao J."/>
            <person name="Guo S."/>
            <person name="Orsi R.H."/>
            <person name="Wiedmann M."/>
        </authorList>
    </citation>
    <scope>NUCLEOTIDE SEQUENCE [LARGE SCALE GENOMIC DNA]</scope>
    <source>
        <strain evidence="18 19">FSL W9-0585</strain>
    </source>
</reference>